<keyword evidence="1" id="KW-0732">Signal</keyword>
<feature type="signal peptide" evidence="1">
    <location>
        <begin position="1"/>
        <end position="29"/>
    </location>
</feature>
<evidence type="ECO:0000313" key="3">
    <source>
        <dbReference type="EMBL" id="RCV45176.1"/>
    </source>
</evidence>
<dbReference type="OrthoDB" id="1843925at2759"/>
<feature type="domain" description="DUF7731" evidence="2">
    <location>
        <begin position="44"/>
        <end position="130"/>
    </location>
</feature>
<evidence type="ECO:0000259" key="2">
    <source>
        <dbReference type="Pfam" id="PF24865"/>
    </source>
</evidence>
<reference evidence="3" key="2">
    <citation type="submission" date="2015-07" db="EMBL/GenBank/DDBJ databases">
        <authorList>
            <person name="Noorani M."/>
        </authorList>
    </citation>
    <scope>NUCLEOTIDE SEQUENCE</scope>
    <source>
        <strain evidence="3">Yugu1</strain>
    </source>
</reference>
<accession>A0A368SRX9</accession>
<organism evidence="3">
    <name type="scientific">Setaria italica</name>
    <name type="common">Foxtail millet</name>
    <name type="synonym">Panicum italicum</name>
    <dbReference type="NCBI Taxonomy" id="4555"/>
    <lineage>
        <taxon>Eukaryota</taxon>
        <taxon>Viridiplantae</taxon>
        <taxon>Streptophyta</taxon>
        <taxon>Embryophyta</taxon>
        <taxon>Tracheophyta</taxon>
        <taxon>Spermatophyta</taxon>
        <taxon>Magnoliopsida</taxon>
        <taxon>Liliopsida</taxon>
        <taxon>Poales</taxon>
        <taxon>Poaceae</taxon>
        <taxon>PACMAD clade</taxon>
        <taxon>Panicoideae</taxon>
        <taxon>Panicodae</taxon>
        <taxon>Paniceae</taxon>
        <taxon>Cenchrinae</taxon>
        <taxon>Setaria</taxon>
    </lineage>
</organism>
<dbReference type="PANTHER" id="PTHR34366">
    <property type="entry name" value="OS07G0289901 PROTEIN-RELATED"/>
    <property type="match status" value="1"/>
</dbReference>
<name>A0A368SRX9_SETIT</name>
<dbReference type="Pfam" id="PF24865">
    <property type="entry name" value="DUF7731"/>
    <property type="match status" value="1"/>
</dbReference>
<evidence type="ECO:0000256" key="1">
    <source>
        <dbReference type="SAM" id="SignalP"/>
    </source>
</evidence>
<proteinExistence type="predicted"/>
<protein>
    <recommendedName>
        <fullName evidence="2">DUF7731 domain-containing protein</fullName>
    </recommendedName>
</protein>
<dbReference type="AlphaFoldDB" id="A0A368SRX9"/>
<reference evidence="3" key="1">
    <citation type="journal article" date="2012" name="Nat. Biotechnol.">
        <title>Reference genome sequence of the model plant Setaria.</title>
        <authorList>
            <person name="Bennetzen J.L."/>
            <person name="Schmutz J."/>
            <person name="Wang H."/>
            <person name="Percifield R."/>
            <person name="Hawkins J."/>
            <person name="Pontaroli A.C."/>
            <person name="Estep M."/>
            <person name="Feng L."/>
            <person name="Vaughn J.N."/>
            <person name="Grimwood J."/>
            <person name="Jenkins J."/>
            <person name="Barry K."/>
            <person name="Lindquist E."/>
            <person name="Hellsten U."/>
            <person name="Deshpande S."/>
            <person name="Wang X."/>
            <person name="Wu X."/>
            <person name="Mitros T."/>
            <person name="Triplett J."/>
            <person name="Yang X."/>
            <person name="Ye C.Y."/>
            <person name="Mauro-Herrera M."/>
            <person name="Wang L."/>
            <person name="Li P."/>
            <person name="Sharma M."/>
            <person name="Sharma R."/>
            <person name="Ronald P.C."/>
            <person name="Panaud O."/>
            <person name="Kellogg E.A."/>
            <person name="Brutnell T.P."/>
            <person name="Doust A.N."/>
            <person name="Tuskan G.A."/>
            <person name="Rokhsar D."/>
            <person name="Devos K.M."/>
        </authorList>
    </citation>
    <scope>NUCLEOTIDE SEQUENCE [LARGE SCALE GENOMIC DNA]</scope>
    <source>
        <strain evidence="3">Yugu1</strain>
    </source>
</reference>
<dbReference type="InterPro" id="IPR056633">
    <property type="entry name" value="DUF7731"/>
</dbReference>
<sequence length="171" mass="18257">MGDLSARHSRRCCGRFVAVLCLCATFCKPDDVPMDPLPPDLLPARSLRCFEDGQVYSCCEGAYRLNPSGILAVPVGAVDNYCGGACVVETEDVLNCVASALDGFAFSNGASVEDVRYALRRGCSHTLRRGPSASRSSVLVSSARVHVRAAVLHGAELLQTDDHLVFVPVSR</sequence>
<feature type="chain" id="PRO_5017000540" description="DUF7731 domain-containing protein" evidence="1">
    <location>
        <begin position="30"/>
        <end position="171"/>
    </location>
</feature>
<dbReference type="PANTHER" id="PTHR34366:SF4">
    <property type="entry name" value="EXPRESSED PROTEIN"/>
    <property type="match status" value="1"/>
</dbReference>
<dbReference type="EMBL" id="CM003536">
    <property type="protein sequence ID" value="RCV45176.1"/>
    <property type="molecule type" value="Genomic_DNA"/>
</dbReference>
<gene>
    <name evidence="3" type="ORF">SETIT_9G432100v2</name>
</gene>